<comment type="similarity">
    <text evidence="7">Belongs to the binding-protein-dependent transport system permease family.</text>
</comment>
<protein>
    <submittedName>
        <fullName evidence="9">Carbohydrate ABC transporter permease</fullName>
    </submittedName>
</protein>
<keyword evidence="6 7" id="KW-0472">Membrane</keyword>
<organism evidence="9 10">
    <name type="scientific">Candidatus Limenecus avicola</name>
    <dbReference type="NCBI Taxonomy" id="2840847"/>
    <lineage>
        <taxon>Bacteria</taxon>
        <taxon>Bacillati</taxon>
        <taxon>Bacillota</taxon>
        <taxon>Clostridia</taxon>
        <taxon>Eubacteriales</taxon>
        <taxon>Clostridiaceae</taxon>
        <taxon>Clostridiaceae incertae sedis</taxon>
        <taxon>Candidatus Limenecus</taxon>
    </lineage>
</organism>
<keyword evidence="3" id="KW-1003">Cell membrane</keyword>
<sequence length="274" mass="30735">MNKAAIALGYILVVLGAVSMIAPFLWMAAVSFMTDSQIFSFPPGFIPHPFTFANYANIFEKLPVTRFFLNSLFVALITTFFQVLFSAMAGFAFARGSFRHKDLLFFMFLVTMMIPPQVNIIPLFFLMRELHLIDTYQALILPGVFGGFGVFLMRQWFKSMSSEIEDAAKIDGCNMWQTFFKIALPLSLSALVTLALFTFITTWNSFMWPLIVTNSPEITTLPVALSAFKSSFRETVLWGDLTACSIVLSLPVTAVFLLGKKYFISDMLSGGIKE</sequence>
<evidence type="ECO:0000256" key="6">
    <source>
        <dbReference type="ARBA" id="ARBA00023136"/>
    </source>
</evidence>
<dbReference type="GO" id="GO:0055085">
    <property type="term" value="P:transmembrane transport"/>
    <property type="evidence" value="ECO:0007669"/>
    <property type="project" value="InterPro"/>
</dbReference>
<keyword evidence="5 7" id="KW-1133">Transmembrane helix</keyword>
<feature type="transmembrane region" description="Helical" evidence="7">
    <location>
        <begin position="139"/>
        <end position="157"/>
    </location>
</feature>
<evidence type="ECO:0000256" key="3">
    <source>
        <dbReference type="ARBA" id="ARBA00022475"/>
    </source>
</evidence>
<dbReference type="SUPFAM" id="SSF161098">
    <property type="entry name" value="MetI-like"/>
    <property type="match status" value="1"/>
</dbReference>
<evidence type="ECO:0000256" key="7">
    <source>
        <dbReference type="RuleBase" id="RU363032"/>
    </source>
</evidence>
<evidence type="ECO:0000256" key="5">
    <source>
        <dbReference type="ARBA" id="ARBA00022989"/>
    </source>
</evidence>
<dbReference type="PANTHER" id="PTHR43744">
    <property type="entry name" value="ABC TRANSPORTER PERMEASE PROTEIN MG189-RELATED-RELATED"/>
    <property type="match status" value="1"/>
</dbReference>
<evidence type="ECO:0000256" key="2">
    <source>
        <dbReference type="ARBA" id="ARBA00022448"/>
    </source>
</evidence>
<dbReference type="Gene3D" id="1.10.3720.10">
    <property type="entry name" value="MetI-like"/>
    <property type="match status" value="1"/>
</dbReference>
<proteinExistence type="inferred from homology"/>
<dbReference type="InterPro" id="IPR035906">
    <property type="entry name" value="MetI-like_sf"/>
</dbReference>
<evidence type="ECO:0000259" key="8">
    <source>
        <dbReference type="PROSITE" id="PS50928"/>
    </source>
</evidence>
<feature type="domain" description="ABC transmembrane type-1" evidence="8">
    <location>
        <begin position="68"/>
        <end position="259"/>
    </location>
</feature>
<dbReference type="CDD" id="cd06261">
    <property type="entry name" value="TM_PBP2"/>
    <property type="match status" value="1"/>
</dbReference>
<dbReference type="PROSITE" id="PS50928">
    <property type="entry name" value="ABC_TM1"/>
    <property type="match status" value="1"/>
</dbReference>
<dbReference type="Pfam" id="PF00528">
    <property type="entry name" value="BPD_transp_1"/>
    <property type="match status" value="1"/>
</dbReference>
<gene>
    <name evidence="9" type="ORF">IAD26_06005</name>
</gene>
<feature type="transmembrane region" description="Helical" evidence="7">
    <location>
        <begin position="236"/>
        <end position="258"/>
    </location>
</feature>
<evidence type="ECO:0000313" key="10">
    <source>
        <dbReference type="Proteomes" id="UP000886748"/>
    </source>
</evidence>
<keyword evidence="2 7" id="KW-0813">Transport</keyword>
<feature type="transmembrane region" description="Helical" evidence="7">
    <location>
        <begin position="103"/>
        <end position="127"/>
    </location>
</feature>
<evidence type="ECO:0000313" key="9">
    <source>
        <dbReference type="EMBL" id="HIU92673.1"/>
    </source>
</evidence>
<comment type="subcellular location">
    <subcellularLocation>
        <location evidence="1 7">Cell membrane</location>
        <topology evidence="1 7">Multi-pass membrane protein</topology>
    </subcellularLocation>
</comment>
<dbReference type="Proteomes" id="UP000886748">
    <property type="component" value="Unassembled WGS sequence"/>
</dbReference>
<dbReference type="PANTHER" id="PTHR43744:SF12">
    <property type="entry name" value="ABC TRANSPORTER PERMEASE PROTEIN MG189-RELATED"/>
    <property type="match status" value="1"/>
</dbReference>
<dbReference type="AlphaFoldDB" id="A0A9D1N0Z4"/>
<name>A0A9D1N0Z4_9CLOT</name>
<evidence type="ECO:0000256" key="4">
    <source>
        <dbReference type="ARBA" id="ARBA00022692"/>
    </source>
</evidence>
<dbReference type="EMBL" id="DVOD01000046">
    <property type="protein sequence ID" value="HIU92673.1"/>
    <property type="molecule type" value="Genomic_DNA"/>
</dbReference>
<feature type="transmembrane region" description="Helical" evidence="7">
    <location>
        <begin position="67"/>
        <end position="91"/>
    </location>
</feature>
<accession>A0A9D1N0Z4</accession>
<dbReference type="InterPro" id="IPR000515">
    <property type="entry name" value="MetI-like"/>
</dbReference>
<feature type="transmembrane region" description="Helical" evidence="7">
    <location>
        <begin position="178"/>
        <end position="200"/>
    </location>
</feature>
<reference evidence="9" key="1">
    <citation type="submission" date="2020-10" db="EMBL/GenBank/DDBJ databases">
        <authorList>
            <person name="Gilroy R."/>
        </authorList>
    </citation>
    <scope>NUCLEOTIDE SEQUENCE</scope>
    <source>
        <strain evidence="9">CHK154-7741</strain>
    </source>
</reference>
<keyword evidence="4 7" id="KW-0812">Transmembrane</keyword>
<feature type="transmembrane region" description="Helical" evidence="7">
    <location>
        <begin position="7"/>
        <end position="29"/>
    </location>
</feature>
<dbReference type="GO" id="GO:0005886">
    <property type="term" value="C:plasma membrane"/>
    <property type="evidence" value="ECO:0007669"/>
    <property type="project" value="UniProtKB-SubCell"/>
</dbReference>
<comment type="caution">
    <text evidence="9">The sequence shown here is derived from an EMBL/GenBank/DDBJ whole genome shotgun (WGS) entry which is preliminary data.</text>
</comment>
<evidence type="ECO:0000256" key="1">
    <source>
        <dbReference type="ARBA" id="ARBA00004651"/>
    </source>
</evidence>
<reference evidence="9" key="2">
    <citation type="journal article" date="2021" name="PeerJ">
        <title>Extensive microbial diversity within the chicken gut microbiome revealed by metagenomics and culture.</title>
        <authorList>
            <person name="Gilroy R."/>
            <person name="Ravi A."/>
            <person name="Getino M."/>
            <person name="Pursley I."/>
            <person name="Horton D.L."/>
            <person name="Alikhan N.F."/>
            <person name="Baker D."/>
            <person name="Gharbi K."/>
            <person name="Hall N."/>
            <person name="Watson M."/>
            <person name="Adriaenssens E.M."/>
            <person name="Foster-Nyarko E."/>
            <person name="Jarju S."/>
            <person name="Secka A."/>
            <person name="Antonio M."/>
            <person name="Oren A."/>
            <person name="Chaudhuri R.R."/>
            <person name="La Ragione R."/>
            <person name="Hildebrand F."/>
            <person name="Pallen M.J."/>
        </authorList>
    </citation>
    <scope>NUCLEOTIDE SEQUENCE</scope>
    <source>
        <strain evidence="9">CHK154-7741</strain>
    </source>
</reference>